<dbReference type="SMART" id="SM00710">
    <property type="entry name" value="PbH1"/>
    <property type="match status" value="4"/>
</dbReference>
<evidence type="ECO:0000256" key="3">
    <source>
        <dbReference type="ARBA" id="ARBA00022525"/>
    </source>
</evidence>
<evidence type="ECO:0000256" key="9">
    <source>
        <dbReference type="SAM" id="SignalP"/>
    </source>
</evidence>
<dbReference type="Pfam" id="PF22842">
    <property type="entry name" value="Pel9A-like_beta_helix"/>
    <property type="match status" value="1"/>
</dbReference>
<dbReference type="Proteomes" id="UP001416393">
    <property type="component" value="Unassembled WGS sequence"/>
</dbReference>
<evidence type="ECO:0000256" key="6">
    <source>
        <dbReference type="ARBA" id="ARBA00022837"/>
    </source>
</evidence>
<comment type="similarity">
    <text evidence="8">Belongs to the polysaccharide lyase 9 family.</text>
</comment>
<comment type="subcellular location">
    <subcellularLocation>
        <location evidence="2">Secreted</location>
    </subcellularLocation>
</comment>
<dbReference type="Pfam" id="PF18962">
    <property type="entry name" value="Por_Secre_tail"/>
    <property type="match status" value="1"/>
</dbReference>
<dbReference type="EMBL" id="JAZHYP010000002">
    <property type="protein sequence ID" value="MEN3323222.1"/>
    <property type="molecule type" value="Genomic_DNA"/>
</dbReference>
<evidence type="ECO:0000259" key="10">
    <source>
        <dbReference type="Pfam" id="PF18962"/>
    </source>
</evidence>
<keyword evidence="7" id="KW-0456">Lyase</keyword>
<dbReference type="Gene3D" id="2.160.20.10">
    <property type="entry name" value="Single-stranded right-handed beta-helix, Pectin lyase-like"/>
    <property type="match status" value="1"/>
</dbReference>
<accession>A0ABV0AAK2</accession>
<evidence type="ECO:0000313" key="12">
    <source>
        <dbReference type="EMBL" id="MEN3323222.1"/>
    </source>
</evidence>
<evidence type="ECO:0000256" key="1">
    <source>
        <dbReference type="ARBA" id="ARBA00001913"/>
    </source>
</evidence>
<evidence type="ECO:0000256" key="4">
    <source>
        <dbReference type="ARBA" id="ARBA00022723"/>
    </source>
</evidence>
<evidence type="ECO:0000256" key="7">
    <source>
        <dbReference type="ARBA" id="ARBA00023239"/>
    </source>
</evidence>
<evidence type="ECO:0000256" key="8">
    <source>
        <dbReference type="ARBA" id="ARBA00038263"/>
    </source>
</evidence>
<comment type="caution">
    <text evidence="12">The sequence shown here is derived from an EMBL/GenBank/DDBJ whole genome shotgun (WGS) entry which is preliminary data.</text>
</comment>
<feature type="signal peptide" evidence="9">
    <location>
        <begin position="1"/>
        <end position="20"/>
    </location>
</feature>
<dbReference type="InterPro" id="IPR052052">
    <property type="entry name" value="Polysaccharide_Lyase_9"/>
</dbReference>
<name>A0ABV0AAK2_9FLAO</name>
<feature type="domain" description="Pel9A-like right handed beta-helix region" evidence="11">
    <location>
        <begin position="20"/>
        <end position="353"/>
    </location>
</feature>
<dbReference type="SUPFAM" id="SSF51126">
    <property type="entry name" value="Pectin lyase-like"/>
    <property type="match status" value="1"/>
</dbReference>
<feature type="chain" id="PRO_5045413616" evidence="9">
    <location>
        <begin position="21"/>
        <end position="538"/>
    </location>
</feature>
<keyword evidence="6" id="KW-0106">Calcium</keyword>
<keyword evidence="5 9" id="KW-0732">Signal</keyword>
<reference evidence="12 13" key="1">
    <citation type="submission" date="2024-01" db="EMBL/GenBank/DDBJ databases">
        <title>Mariniflexile litorale sp. nov., isolated from the shallow sediments of the Sea of Japan.</title>
        <authorList>
            <person name="Romanenko L."/>
            <person name="Bystritskaya E."/>
            <person name="Isaeva M."/>
        </authorList>
    </citation>
    <scope>NUCLEOTIDE SEQUENCE [LARGE SCALE GENOMIC DNA]</scope>
    <source>
        <strain evidence="12 13">KCTC 32427</strain>
    </source>
</reference>
<dbReference type="InterPro" id="IPR006626">
    <property type="entry name" value="PbH1"/>
</dbReference>
<feature type="domain" description="Secretion system C-terminal sorting" evidence="10">
    <location>
        <begin position="460"/>
        <end position="535"/>
    </location>
</feature>
<dbReference type="NCBIfam" id="TIGR04183">
    <property type="entry name" value="Por_Secre_tail"/>
    <property type="match status" value="1"/>
</dbReference>
<keyword evidence="13" id="KW-1185">Reference proteome</keyword>
<sequence>MLKKYLTIITILCVSIFSNATDYYVAPDGNDANSGDINNPVESIKRAQQLASSGDTVYIRGGLYTMRVDQIAQYSSIWVYVTKLDKNGINYFAYQDEKPVFDYQNIKPANYRITAFFINGSNIHIKGIEIIGVQVTITTHTQSECFEIQGSNNTLENISMHNNMAIGVYILRGSNNLILNCDAYENWDSVSQGGTGGNVDGFGCHVRNGDTGNVFRGCRAWFNSDDGFDLINSGEPVLIDHCWAFYNGYSVGFAPRGDGTGFKAGGYGKGGTPYNDIISRYAPIPMNTIQFSIAVRNRLRGFYSNHHLNGNKWYNNTAYKNPVNYNMLNCKALNPADYATDVPGWDHIMANNLGGGATLQELTDIDKPRCILNNNYFDLPVTITGSDFISFDDTLLMASRQADGSLPDTDFMKLAPDSDLIDAGYDVGFPYNGAAPDLGYSESATLSLDDIIIEQGMYNYPNPFSTETNVIFNLKHASKIGISIYNLMGVKVFDIAEKAYSTGKNSIILKRNKLASGNYLLTLKGTDSQINSKLITIQ</sequence>
<dbReference type="InterPro" id="IPR053868">
    <property type="entry name" value="Pel9A-like_beta_helix"/>
</dbReference>
<organism evidence="12 13">
    <name type="scientific">Mariniflexile soesokkakense</name>
    <dbReference type="NCBI Taxonomy" id="1343160"/>
    <lineage>
        <taxon>Bacteria</taxon>
        <taxon>Pseudomonadati</taxon>
        <taxon>Bacteroidota</taxon>
        <taxon>Flavobacteriia</taxon>
        <taxon>Flavobacteriales</taxon>
        <taxon>Flavobacteriaceae</taxon>
        <taxon>Mariniflexile</taxon>
    </lineage>
</organism>
<proteinExistence type="inferred from homology"/>
<dbReference type="InterPro" id="IPR026444">
    <property type="entry name" value="Secre_tail"/>
</dbReference>
<dbReference type="InterPro" id="IPR012334">
    <property type="entry name" value="Pectin_lyas_fold"/>
</dbReference>
<evidence type="ECO:0000313" key="13">
    <source>
        <dbReference type="Proteomes" id="UP001416393"/>
    </source>
</evidence>
<keyword evidence="4" id="KW-0479">Metal-binding</keyword>
<evidence type="ECO:0000256" key="2">
    <source>
        <dbReference type="ARBA" id="ARBA00004613"/>
    </source>
</evidence>
<dbReference type="RefSeq" id="WP_346240795.1">
    <property type="nucleotide sequence ID" value="NZ_JAZHYP010000002.1"/>
</dbReference>
<protein>
    <submittedName>
        <fullName evidence="12">T9SS type A sorting domain-containing protein</fullName>
    </submittedName>
</protein>
<keyword evidence="3" id="KW-0964">Secreted</keyword>
<dbReference type="PANTHER" id="PTHR40088">
    <property type="entry name" value="PECTATE LYASE (EUROFUNG)"/>
    <property type="match status" value="1"/>
</dbReference>
<evidence type="ECO:0000256" key="5">
    <source>
        <dbReference type="ARBA" id="ARBA00022729"/>
    </source>
</evidence>
<dbReference type="PANTHER" id="PTHR40088:SF1">
    <property type="entry name" value="PECTATE LYASE PEL9"/>
    <property type="match status" value="1"/>
</dbReference>
<comment type="cofactor">
    <cofactor evidence="1">
        <name>Ca(2+)</name>
        <dbReference type="ChEBI" id="CHEBI:29108"/>
    </cofactor>
</comment>
<evidence type="ECO:0000259" key="11">
    <source>
        <dbReference type="Pfam" id="PF22842"/>
    </source>
</evidence>
<dbReference type="InterPro" id="IPR011050">
    <property type="entry name" value="Pectin_lyase_fold/virulence"/>
</dbReference>
<gene>
    <name evidence="12" type="ORF">VP395_05750</name>
</gene>